<keyword evidence="2" id="KW-1185">Reference proteome</keyword>
<dbReference type="EMBL" id="JABGBW010000001">
    <property type="protein sequence ID" value="MBC2575219.1"/>
    <property type="molecule type" value="Genomic_DNA"/>
</dbReference>
<name>A0ABR6TIH8_9FIRM</name>
<protein>
    <submittedName>
        <fullName evidence="1">Phage tail protein</fullName>
    </submittedName>
</protein>
<evidence type="ECO:0000313" key="2">
    <source>
        <dbReference type="Proteomes" id="UP000713904"/>
    </source>
</evidence>
<proteinExistence type="predicted"/>
<accession>A0ABR6TIH8</accession>
<dbReference type="Pfam" id="PF25681">
    <property type="entry name" value="Phage_TTP_17"/>
    <property type="match status" value="1"/>
</dbReference>
<evidence type="ECO:0000313" key="1">
    <source>
        <dbReference type="EMBL" id="MBC2575219.1"/>
    </source>
</evidence>
<comment type="caution">
    <text evidence="1">The sequence shown here is derived from an EMBL/GenBank/DDBJ whole genome shotgun (WGS) entry which is preliminary data.</text>
</comment>
<reference evidence="1 2" key="1">
    <citation type="submission" date="2020-05" db="EMBL/GenBank/DDBJ databases">
        <title>Draft genome of xy-202 and genomic insight in genome of the genus Peptostreptococcus.</title>
        <authorList>
            <person name="Zhang Z."/>
        </authorList>
    </citation>
    <scope>NUCLEOTIDE SEQUENCE [LARGE SCALE GENOMIC DNA]</scope>
    <source>
        <strain evidence="1 2">DSM 27025</strain>
    </source>
</reference>
<dbReference type="RefSeq" id="WP_185623256.1">
    <property type="nucleotide sequence ID" value="NZ_JABGBW010000001.1"/>
</dbReference>
<organism evidence="1 2">
    <name type="scientific">Peptostreptococcus canis</name>
    <dbReference type="NCBI Taxonomy" id="1159213"/>
    <lineage>
        <taxon>Bacteria</taxon>
        <taxon>Bacillati</taxon>
        <taxon>Bacillota</taxon>
        <taxon>Clostridia</taxon>
        <taxon>Peptostreptococcales</taxon>
        <taxon>Peptostreptococcaceae</taxon>
        <taxon>Peptostreptococcus</taxon>
    </lineage>
</organism>
<dbReference type="InterPro" id="IPR058154">
    <property type="entry name" value="Bxb1_TTP-like"/>
</dbReference>
<gene>
    <name evidence="1" type="ORF">HLB29_00775</name>
</gene>
<dbReference type="Proteomes" id="UP000713904">
    <property type="component" value="Unassembled WGS sequence"/>
</dbReference>
<sequence length="187" mass="20354">MSNNANNVSFGKPKIGGAIFTAPLGTELPVNAISELNEAFLPLGYVSEDGLVNENSPESEKIKAWGGDVVLVTQTEKEDTFTYTLIESTNINVLKEVYGSENVRGDISTGITITANSKPLEAHCIVIEMILKGDILKRIVIPNGTVSEIGEIQYNDEDPVGYETTITCVPDDKGNTHYEYLQKKNSL</sequence>